<evidence type="ECO:0000256" key="1">
    <source>
        <dbReference type="ARBA" id="ARBA00004613"/>
    </source>
</evidence>
<dbReference type="AlphaFoldDB" id="A0A2A4J7S5"/>
<dbReference type="EMBL" id="NWSH01002835">
    <property type="protein sequence ID" value="PCG67462.1"/>
    <property type="molecule type" value="Genomic_DNA"/>
</dbReference>
<sequence length="202" mass="22911">MLTLTNLLLIKISIIFLPKCLTIDYCGPNFCNNSKQHTLCKYKELASHCTAYEKTILTENDRQIILDKINSRRNKVAAGEIRSLPPAESMLKMEWNKELEISAQRWADQCVKHSVPDIQDTCRNLGKLTVGQNIATIHGDSPGLVPLALVDVWYMELLNINSSIMLRYVPSFDTGNSHYDYFTQLVWEESNQVGCGGVKFKV</sequence>
<dbReference type="Pfam" id="PF00188">
    <property type="entry name" value="CAP"/>
    <property type="match status" value="1"/>
</dbReference>
<evidence type="ECO:0000256" key="2">
    <source>
        <dbReference type="ARBA" id="ARBA00022525"/>
    </source>
</evidence>
<dbReference type="InterPro" id="IPR035940">
    <property type="entry name" value="CAP_sf"/>
</dbReference>
<dbReference type="InterPro" id="IPR014044">
    <property type="entry name" value="CAP_dom"/>
</dbReference>
<evidence type="ECO:0000259" key="4">
    <source>
        <dbReference type="SMART" id="SM00198"/>
    </source>
</evidence>
<accession>A0A2A4J7S5</accession>
<proteinExistence type="predicted"/>
<dbReference type="InterPro" id="IPR001283">
    <property type="entry name" value="CRISP-related"/>
</dbReference>
<feature type="domain" description="SCP" evidence="4">
    <location>
        <begin position="60"/>
        <end position="202"/>
    </location>
</feature>
<evidence type="ECO:0000256" key="3">
    <source>
        <dbReference type="SAM" id="SignalP"/>
    </source>
</evidence>
<dbReference type="PRINTS" id="PR00838">
    <property type="entry name" value="V5ALLERGEN"/>
</dbReference>
<evidence type="ECO:0000313" key="5">
    <source>
        <dbReference type="EMBL" id="PCG67462.1"/>
    </source>
</evidence>
<name>A0A2A4J7S5_HELVI</name>
<dbReference type="CDD" id="cd05380">
    <property type="entry name" value="CAP_euk"/>
    <property type="match status" value="1"/>
</dbReference>
<keyword evidence="2" id="KW-0964">Secreted</keyword>
<organism evidence="5">
    <name type="scientific">Heliothis virescens</name>
    <name type="common">Tobacco budworm moth</name>
    <dbReference type="NCBI Taxonomy" id="7102"/>
    <lineage>
        <taxon>Eukaryota</taxon>
        <taxon>Metazoa</taxon>
        <taxon>Ecdysozoa</taxon>
        <taxon>Arthropoda</taxon>
        <taxon>Hexapoda</taxon>
        <taxon>Insecta</taxon>
        <taxon>Pterygota</taxon>
        <taxon>Neoptera</taxon>
        <taxon>Endopterygota</taxon>
        <taxon>Lepidoptera</taxon>
        <taxon>Glossata</taxon>
        <taxon>Ditrysia</taxon>
        <taxon>Noctuoidea</taxon>
        <taxon>Noctuidae</taxon>
        <taxon>Heliothinae</taxon>
        <taxon>Heliothis</taxon>
    </lineage>
</organism>
<dbReference type="GO" id="GO:0005576">
    <property type="term" value="C:extracellular region"/>
    <property type="evidence" value="ECO:0007669"/>
    <property type="project" value="UniProtKB-SubCell"/>
</dbReference>
<feature type="signal peptide" evidence="3">
    <location>
        <begin position="1"/>
        <end position="22"/>
    </location>
</feature>
<dbReference type="STRING" id="7102.A0A2A4J7S5"/>
<protein>
    <recommendedName>
        <fullName evidence="4">SCP domain-containing protein</fullName>
    </recommendedName>
</protein>
<keyword evidence="3" id="KW-0732">Signal</keyword>
<gene>
    <name evidence="5" type="ORF">B5V51_6375</name>
</gene>
<comment type="caution">
    <text evidence="5">The sequence shown here is derived from an EMBL/GenBank/DDBJ whole genome shotgun (WGS) entry which is preliminary data.</text>
</comment>
<dbReference type="InterPro" id="IPR002413">
    <property type="entry name" value="V5_allergen-like"/>
</dbReference>
<feature type="chain" id="PRO_5012042768" description="SCP domain-containing protein" evidence="3">
    <location>
        <begin position="23"/>
        <end position="202"/>
    </location>
</feature>
<dbReference type="SMART" id="SM00198">
    <property type="entry name" value="SCP"/>
    <property type="match status" value="1"/>
</dbReference>
<dbReference type="Gene3D" id="3.40.33.10">
    <property type="entry name" value="CAP"/>
    <property type="match status" value="1"/>
</dbReference>
<dbReference type="PANTHER" id="PTHR10334">
    <property type="entry name" value="CYSTEINE-RICH SECRETORY PROTEIN-RELATED"/>
    <property type="match status" value="1"/>
</dbReference>
<reference evidence="5" key="1">
    <citation type="submission" date="2017-09" db="EMBL/GenBank/DDBJ databases">
        <title>Contemporary evolution of a Lepidopteran species, Heliothis virescens, in response to modern agricultural practices.</title>
        <authorList>
            <person name="Fritz M.L."/>
            <person name="Deyonke A.M."/>
            <person name="Papanicolaou A."/>
            <person name="Micinski S."/>
            <person name="Westbrook J."/>
            <person name="Gould F."/>
        </authorList>
    </citation>
    <scope>NUCLEOTIDE SEQUENCE [LARGE SCALE GENOMIC DNA]</scope>
    <source>
        <strain evidence="5">HvINT-</strain>
        <tissue evidence="5">Whole body</tissue>
    </source>
</reference>
<dbReference type="SUPFAM" id="SSF55797">
    <property type="entry name" value="PR-1-like"/>
    <property type="match status" value="1"/>
</dbReference>
<comment type="subcellular location">
    <subcellularLocation>
        <location evidence="1">Secreted</location>
    </subcellularLocation>
</comment>
<dbReference type="PRINTS" id="PR00837">
    <property type="entry name" value="V5TPXLIKE"/>
</dbReference>